<reference evidence="1" key="1">
    <citation type="journal article" date="2021" name="bioRxiv">
        <title>Whole Genome Assembly and Annotation of Northern Wild Rice, Zizania palustris L., Supports a Whole Genome Duplication in the Zizania Genus.</title>
        <authorList>
            <person name="Haas M."/>
            <person name="Kono T."/>
            <person name="Macchietto M."/>
            <person name="Millas R."/>
            <person name="McGilp L."/>
            <person name="Shao M."/>
            <person name="Duquette J."/>
            <person name="Hirsch C.N."/>
            <person name="Kimball J."/>
        </authorList>
    </citation>
    <scope>NUCLEOTIDE SEQUENCE</scope>
    <source>
        <tissue evidence="1">Fresh leaf tissue</tissue>
    </source>
</reference>
<organism evidence="1 2">
    <name type="scientific">Zizania palustris</name>
    <name type="common">Northern wild rice</name>
    <dbReference type="NCBI Taxonomy" id="103762"/>
    <lineage>
        <taxon>Eukaryota</taxon>
        <taxon>Viridiplantae</taxon>
        <taxon>Streptophyta</taxon>
        <taxon>Embryophyta</taxon>
        <taxon>Tracheophyta</taxon>
        <taxon>Spermatophyta</taxon>
        <taxon>Magnoliopsida</taxon>
        <taxon>Liliopsida</taxon>
        <taxon>Poales</taxon>
        <taxon>Poaceae</taxon>
        <taxon>BOP clade</taxon>
        <taxon>Oryzoideae</taxon>
        <taxon>Oryzeae</taxon>
        <taxon>Zizaniinae</taxon>
        <taxon>Zizania</taxon>
    </lineage>
</organism>
<evidence type="ECO:0000313" key="2">
    <source>
        <dbReference type="Proteomes" id="UP000729402"/>
    </source>
</evidence>
<comment type="caution">
    <text evidence="1">The sequence shown here is derived from an EMBL/GenBank/DDBJ whole genome shotgun (WGS) entry which is preliminary data.</text>
</comment>
<gene>
    <name evidence="1" type="ORF">GUJ93_ZPchr0001g31319</name>
</gene>
<proteinExistence type="predicted"/>
<sequence>MPIVDPVPVPGDWREGPRLLFQCSHERTVPAGPAVDRRGPTVSAVFCSRRVASRAVATERRGLVTCGRSYCFRFRFRFRLNLPRDDFESEFVYSVKVLEKMYHECSLLQSCVALVRAGDNCPQVA</sequence>
<dbReference type="AlphaFoldDB" id="A0A8J5RQL5"/>
<accession>A0A8J5RQL5</accession>
<protein>
    <submittedName>
        <fullName evidence="1">Uncharacterized protein</fullName>
    </submittedName>
</protein>
<evidence type="ECO:0000313" key="1">
    <source>
        <dbReference type="EMBL" id="KAG8054087.1"/>
    </source>
</evidence>
<dbReference type="Proteomes" id="UP000729402">
    <property type="component" value="Unassembled WGS sequence"/>
</dbReference>
<reference evidence="1" key="2">
    <citation type="submission" date="2021-02" db="EMBL/GenBank/DDBJ databases">
        <authorList>
            <person name="Kimball J.A."/>
            <person name="Haas M.W."/>
            <person name="Macchietto M."/>
            <person name="Kono T."/>
            <person name="Duquette J."/>
            <person name="Shao M."/>
        </authorList>
    </citation>
    <scope>NUCLEOTIDE SEQUENCE</scope>
    <source>
        <tissue evidence="1">Fresh leaf tissue</tissue>
    </source>
</reference>
<name>A0A8J5RQL5_ZIZPA</name>
<keyword evidence="2" id="KW-1185">Reference proteome</keyword>
<dbReference type="EMBL" id="JAAALK010000288">
    <property type="protein sequence ID" value="KAG8054087.1"/>
    <property type="molecule type" value="Genomic_DNA"/>
</dbReference>